<dbReference type="Gramene" id="Solyc01g014643.1.1">
    <property type="protein sequence ID" value="Solyc01g014643.1.1"/>
    <property type="gene ID" value="Solyc01g014643.1"/>
</dbReference>
<sequence>MWKIQEANQCIIERFLNMMEFLGTMSIRNLLAGADKISLSKTVTISREKLSLLRSMKCWILAGTTQIMSLTGMFQRIGAYRICLSDCFFVVAIYSDDCEKKRYAL</sequence>
<protein>
    <submittedName>
        <fullName evidence="1">Uncharacterized protein</fullName>
    </submittedName>
</protein>
<reference evidence="1" key="2">
    <citation type="submission" date="2019-01" db="UniProtKB">
        <authorList>
            <consortium name="EnsemblPlants"/>
        </authorList>
    </citation>
    <scope>IDENTIFICATION</scope>
    <source>
        <strain evidence="1">cv. Heinz 1706</strain>
    </source>
</reference>
<dbReference type="EnsemblPlants" id="Solyc01g014643.1.1">
    <property type="protein sequence ID" value="Solyc01g014643.1.1"/>
    <property type="gene ID" value="Solyc01g014643.1"/>
</dbReference>
<evidence type="ECO:0000313" key="1">
    <source>
        <dbReference type="EnsemblPlants" id="Solyc01g014643.1.1"/>
    </source>
</evidence>
<dbReference type="InParanoid" id="A0A3Q7EBJ2"/>
<dbReference type="Proteomes" id="UP000004994">
    <property type="component" value="Chromosome 1"/>
</dbReference>
<organism evidence="1">
    <name type="scientific">Solanum lycopersicum</name>
    <name type="common">Tomato</name>
    <name type="synonym">Lycopersicon esculentum</name>
    <dbReference type="NCBI Taxonomy" id="4081"/>
    <lineage>
        <taxon>Eukaryota</taxon>
        <taxon>Viridiplantae</taxon>
        <taxon>Streptophyta</taxon>
        <taxon>Embryophyta</taxon>
        <taxon>Tracheophyta</taxon>
        <taxon>Spermatophyta</taxon>
        <taxon>Magnoliopsida</taxon>
        <taxon>eudicotyledons</taxon>
        <taxon>Gunneridae</taxon>
        <taxon>Pentapetalae</taxon>
        <taxon>asterids</taxon>
        <taxon>lamiids</taxon>
        <taxon>Solanales</taxon>
        <taxon>Solanaceae</taxon>
        <taxon>Solanoideae</taxon>
        <taxon>Solaneae</taxon>
        <taxon>Solanum</taxon>
        <taxon>Solanum subgen. Lycopersicon</taxon>
    </lineage>
</organism>
<keyword evidence="2" id="KW-1185">Reference proteome</keyword>
<proteinExistence type="predicted"/>
<dbReference type="AlphaFoldDB" id="A0A3Q7EBJ2"/>
<reference evidence="1" key="1">
    <citation type="journal article" date="2012" name="Nature">
        <title>The tomato genome sequence provides insights into fleshy fruit evolution.</title>
        <authorList>
            <consortium name="Tomato Genome Consortium"/>
        </authorList>
    </citation>
    <scope>NUCLEOTIDE SEQUENCE [LARGE SCALE GENOMIC DNA]</scope>
    <source>
        <strain evidence="1">cv. Heinz 1706</strain>
    </source>
</reference>
<name>A0A3Q7EBJ2_SOLLC</name>
<accession>A0A3Q7EBJ2</accession>
<evidence type="ECO:0000313" key="2">
    <source>
        <dbReference type="Proteomes" id="UP000004994"/>
    </source>
</evidence>